<dbReference type="InterPro" id="IPR052507">
    <property type="entry name" value="BPI_fold-antibacterial"/>
</dbReference>
<comment type="similarity">
    <text evidence="2">Belongs to the BPI/LBP/Plunc superfamily. Plunc family.</text>
</comment>
<dbReference type="Proteomes" id="UP000694425">
    <property type="component" value="Unplaced"/>
</dbReference>
<proteinExistence type="inferred from homology"/>
<dbReference type="GeneTree" id="ENSGT00950000183604"/>
<comment type="subcellular location">
    <subcellularLocation>
        <location evidence="1">Secreted</location>
    </subcellularLocation>
</comment>
<dbReference type="Gene3D" id="3.15.10.10">
    <property type="entry name" value="Bactericidal permeability-increasing protein, domain 1"/>
    <property type="match status" value="1"/>
</dbReference>
<evidence type="ECO:0000256" key="6">
    <source>
        <dbReference type="SAM" id="SignalP"/>
    </source>
</evidence>
<dbReference type="GO" id="GO:0001530">
    <property type="term" value="F:lipopolysaccharide binding"/>
    <property type="evidence" value="ECO:0007669"/>
    <property type="project" value="TreeGrafter"/>
</dbReference>
<name>A0A8C7BJ83_NEOVI</name>
<dbReference type="PANTHER" id="PTHR47145:SF1">
    <property type="entry name" value="BPI FOLD-CONTAINING FAMILY A MEMBER 2"/>
    <property type="match status" value="1"/>
</dbReference>
<evidence type="ECO:0000256" key="3">
    <source>
        <dbReference type="ARBA" id="ARBA00022525"/>
    </source>
</evidence>
<evidence type="ECO:0000256" key="2">
    <source>
        <dbReference type="ARBA" id="ARBA00009020"/>
    </source>
</evidence>
<dbReference type="GO" id="GO:0070062">
    <property type="term" value="C:extracellular exosome"/>
    <property type="evidence" value="ECO:0007669"/>
    <property type="project" value="TreeGrafter"/>
</dbReference>
<dbReference type="AlphaFoldDB" id="A0A8C7BJ83"/>
<keyword evidence="5" id="KW-1015">Disulfide bond</keyword>
<evidence type="ECO:0000256" key="5">
    <source>
        <dbReference type="ARBA" id="ARBA00023157"/>
    </source>
</evidence>
<evidence type="ECO:0000256" key="1">
    <source>
        <dbReference type="ARBA" id="ARBA00004613"/>
    </source>
</evidence>
<reference evidence="7" key="2">
    <citation type="submission" date="2025-09" db="UniProtKB">
        <authorList>
            <consortium name="Ensembl"/>
        </authorList>
    </citation>
    <scope>IDENTIFICATION</scope>
</reference>
<accession>A0A8C7BJ83</accession>
<evidence type="ECO:0000313" key="7">
    <source>
        <dbReference type="Ensembl" id="ENSNVIP00000023358.1"/>
    </source>
</evidence>
<protein>
    <submittedName>
        <fullName evidence="7">Uncharacterized protein</fullName>
    </submittedName>
</protein>
<dbReference type="InterPro" id="IPR017943">
    <property type="entry name" value="Bactericidal_perm-incr_a/b_dom"/>
</dbReference>
<feature type="signal peptide" evidence="6">
    <location>
        <begin position="1"/>
        <end position="19"/>
    </location>
</feature>
<dbReference type="PANTHER" id="PTHR47145">
    <property type="entry name" value="BPI FOLD-CONTAINING FAMILY A MEMBER 2"/>
    <property type="match status" value="1"/>
</dbReference>
<keyword evidence="3" id="KW-0964">Secreted</keyword>
<reference evidence="7" key="1">
    <citation type="submission" date="2025-08" db="UniProtKB">
        <authorList>
            <consortium name="Ensembl"/>
        </authorList>
    </citation>
    <scope>IDENTIFICATION</scope>
</reference>
<dbReference type="SUPFAM" id="SSF55394">
    <property type="entry name" value="Bactericidal permeability-increasing protein, BPI"/>
    <property type="match status" value="1"/>
</dbReference>
<keyword evidence="8" id="KW-1185">Reference proteome</keyword>
<evidence type="ECO:0000256" key="4">
    <source>
        <dbReference type="ARBA" id="ARBA00022729"/>
    </source>
</evidence>
<keyword evidence="4 6" id="KW-0732">Signal</keyword>
<feature type="chain" id="PRO_5034398564" evidence="6">
    <location>
        <begin position="20"/>
        <end position="254"/>
    </location>
</feature>
<evidence type="ECO:0000313" key="8">
    <source>
        <dbReference type="Proteomes" id="UP000694425"/>
    </source>
</evidence>
<sequence>MLQLWKLVLICGLLTGTSASLLENLGDDLSNTVNKLKPAVEKGLETVDNTLDSVVQKLTSDFKKLQESKAWHLAQEKVQEVKNLVNDALSKITPAKDETMGKTRAPWRPLFTGNLISCRPVIGKVNLKASMDLLTAVKVAIDPQTGTPRLIIGRCSSDPDSISLTVCPLIRALLSTVDASLVQDVIGKLKPGDRGCFLSAAFQGQVCTLCPPQSRCGQGPLEKQEDPASERVGRVWQDRGGSVGLCVLSTIIPL</sequence>
<dbReference type="GO" id="GO:0030141">
    <property type="term" value="C:secretory granule"/>
    <property type="evidence" value="ECO:0007669"/>
    <property type="project" value="TreeGrafter"/>
</dbReference>
<dbReference type="Ensembl" id="ENSNVIT00000027152.1">
    <property type="protein sequence ID" value="ENSNVIP00000023358.1"/>
    <property type="gene ID" value="ENSNVIG00000018194.1"/>
</dbReference>
<organism evidence="7 8">
    <name type="scientific">Neovison vison</name>
    <name type="common">American mink</name>
    <name type="synonym">Mustela vison</name>
    <dbReference type="NCBI Taxonomy" id="452646"/>
    <lineage>
        <taxon>Eukaryota</taxon>
        <taxon>Metazoa</taxon>
        <taxon>Chordata</taxon>
        <taxon>Craniata</taxon>
        <taxon>Vertebrata</taxon>
        <taxon>Euteleostomi</taxon>
        <taxon>Mammalia</taxon>
        <taxon>Eutheria</taxon>
        <taxon>Laurasiatheria</taxon>
        <taxon>Carnivora</taxon>
        <taxon>Caniformia</taxon>
        <taxon>Musteloidea</taxon>
        <taxon>Mustelidae</taxon>
        <taxon>Mustelinae</taxon>
        <taxon>Neogale</taxon>
    </lineage>
</organism>